<sequence length="108" mass="13002">MAKKVEYRNGMEQYILQFVYESAKERIEAHPDIADKFQNIIQNYPYFKTEKEALEAAVKKEKDNPKWQIWAKIEKDEELYRIQDYYIMSNDYKVLQAAEYIGMAQIYG</sequence>
<proteinExistence type="predicted"/>
<dbReference type="Proteomes" id="UP000184280">
    <property type="component" value="Unassembled WGS sequence"/>
</dbReference>
<evidence type="ECO:0000313" key="2">
    <source>
        <dbReference type="Proteomes" id="UP000184280"/>
    </source>
</evidence>
<dbReference type="AlphaFoldDB" id="A0A1M7EAE8"/>
<name>A0A1M7EAE8_XYLRU</name>
<evidence type="ECO:0000313" key="1">
    <source>
        <dbReference type="EMBL" id="SHL88742.1"/>
    </source>
</evidence>
<protein>
    <submittedName>
        <fullName evidence="1">Uncharacterized protein</fullName>
    </submittedName>
</protein>
<dbReference type="RefSeq" id="WP_139294673.1">
    <property type="nucleotide sequence ID" value="NZ_FOLF01000003.1"/>
</dbReference>
<accession>A0A1M7EAE8</accession>
<gene>
    <name evidence="1" type="ORF">SAMN04488494_1012</name>
</gene>
<organism evidence="1 2">
    <name type="scientific">Xylanibacter ruminicola</name>
    <name type="common">Prevotella ruminicola</name>
    <dbReference type="NCBI Taxonomy" id="839"/>
    <lineage>
        <taxon>Bacteria</taxon>
        <taxon>Pseudomonadati</taxon>
        <taxon>Bacteroidota</taxon>
        <taxon>Bacteroidia</taxon>
        <taxon>Bacteroidales</taxon>
        <taxon>Prevotellaceae</taxon>
        <taxon>Xylanibacter</taxon>
    </lineage>
</organism>
<reference evidence="1 2" key="1">
    <citation type="submission" date="2016-11" db="EMBL/GenBank/DDBJ databases">
        <authorList>
            <person name="Jaros S."/>
            <person name="Januszkiewicz K."/>
            <person name="Wedrychowicz H."/>
        </authorList>
    </citation>
    <scope>NUCLEOTIDE SEQUENCE [LARGE SCALE GENOMIC DNA]</scope>
    <source>
        <strain evidence="1 2">BPI-34</strain>
    </source>
</reference>
<dbReference type="EMBL" id="FRCJ01000001">
    <property type="protein sequence ID" value="SHL88742.1"/>
    <property type="molecule type" value="Genomic_DNA"/>
</dbReference>